<protein>
    <recommendedName>
        <fullName evidence="1">SPEF2 C-terminal domain-containing protein</fullName>
    </recommendedName>
</protein>
<dbReference type="AlphaFoldDB" id="A0AAD7SFM6"/>
<organism evidence="2 3">
    <name type="scientific">Aldrovandia affinis</name>
    <dbReference type="NCBI Taxonomy" id="143900"/>
    <lineage>
        <taxon>Eukaryota</taxon>
        <taxon>Metazoa</taxon>
        <taxon>Chordata</taxon>
        <taxon>Craniata</taxon>
        <taxon>Vertebrata</taxon>
        <taxon>Euteleostomi</taxon>
        <taxon>Actinopterygii</taxon>
        <taxon>Neopterygii</taxon>
        <taxon>Teleostei</taxon>
        <taxon>Notacanthiformes</taxon>
        <taxon>Halosauridae</taxon>
        <taxon>Aldrovandia</taxon>
    </lineage>
</organism>
<evidence type="ECO:0000313" key="3">
    <source>
        <dbReference type="Proteomes" id="UP001221898"/>
    </source>
</evidence>
<feature type="domain" description="SPEF2 C-terminal" evidence="1">
    <location>
        <begin position="121"/>
        <end position="315"/>
    </location>
</feature>
<dbReference type="PANTHER" id="PTHR14919:SF0">
    <property type="entry name" value="SPERM FLAGELLAR PROTEIN 2"/>
    <property type="match status" value="1"/>
</dbReference>
<dbReference type="GO" id="GO:0097225">
    <property type="term" value="C:sperm midpiece"/>
    <property type="evidence" value="ECO:0007669"/>
    <property type="project" value="TreeGrafter"/>
</dbReference>
<dbReference type="InterPro" id="IPR056199">
    <property type="entry name" value="SPEF2_C"/>
</dbReference>
<proteinExistence type="predicted"/>
<dbReference type="EMBL" id="JAINUG010000069">
    <property type="protein sequence ID" value="KAJ8401569.1"/>
    <property type="molecule type" value="Genomic_DNA"/>
</dbReference>
<name>A0AAD7SFM6_9TELE</name>
<dbReference type="InterPro" id="IPR052634">
    <property type="entry name" value="Sperm_flagellar-bone_growth"/>
</dbReference>
<dbReference type="GO" id="GO:0007288">
    <property type="term" value="P:sperm axoneme assembly"/>
    <property type="evidence" value="ECO:0007669"/>
    <property type="project" value="TreeGrafter"/>
</dbReference>
<reference evidence="2" key="1">
    <citation type="journal article" date="2023" name="Science">
        <title>Genome structures resolve the early diversification of teleost fishes.</title>
        <authorList>
            <person name="Parey E."/>
            <person name="Louis A."/>
            <person name="Montfort J."/>
            <person name="Bouchez O."/>
            <person name="Roques C."/>
            <person name="Iampietro C."/>
            <person name="Lluch J."/>
            <person name="Castinel A."/>
            <person name="Donnadieu C."/>
            <person name="Desvignes T."/>
            <person name="Floi Bucao C."/>
            <person name="Jouanno E."/>
            <person name="Wen M."/>
            <person name="Mejri S."/>
            <person name="Dirks R."/>
            <person name="Jansen H."/>
            <person name="Henkel C."/>
            <person name="Chen W.J."/>
            <person name="Zahm M."/>
            <person name="Cabau C."/>
            <person name="Klopp C."/>
            <person name="Thompson A.W."/>
            <person name="Robinson-Rechavi M."/>
            <person name="Braasch I."/>
            <person name="Lecointre G."/>
            <person name="Bobe J."/>
            <person name="Postlethwait J.H."/>
            <person name="Berthelot C."/>
            <person name="Roest Crollius H."/>
            <person name="Guiguen Y."/>
        </authorList>
    </citation>
    <scope>NUCLEOTIDE SEQUENCE</scope>
    <source>
        <strain evidence="2">NC1722</strain>
    </source>
</reference>
<sequence>MRAKIRQEYAAALDHEARAVGLRLELIRAQALSVVQSLQWRAGQAYGEMEELLGARFLAEMSSIDQLAEVARHHIELAAKIQQELVLGGTDFFLNGDVCVVPSPVPPPRPPSLELRAGSSLTIVQLEAFYTQFCKIAPTGVLSSQKLAEILQQHISLNLGSDALPDSWMHLSEAQILELVSAGTQGSEIVDWRHFLLGAALPWPIPSQLQLLQVLAQFKSADPGEMGFITEEQYLQMDLWFPRTMNLPVPDDPSEPLPYDRLSNLRKFFFTLFSDGECPTPRLDYMSMLLYFASHPDSIQGFVRALSIVTGQSLQHRPRSPLLLKSVPYIEESASAETEGEPETSRADEEEGVSIPALLKVIHHGRTRTASYSRLHPNWKSREEYEEDFRKIYRDLGFKVDEKVPFGILCQHPMLQDLMDSTLQYQLTDIHGVLQTQLNEGKLTVS</sequence>
<accession>A0AAD7SFM6</accession>
<dbReference type="Proteomes" id="UP001221898">
    <property type="component" value="Unassembled WGS sequence"/>
</dbReference>
<keyword evidence="3" id="KW-1185">Reference proteome</keyword>
<evidence type="ECO:0000313" key="2">
    <source>
        <dbReference type="EMBL" id="KAJ8401569.1"/>
    </source>
</evidence>
<evidence type="ECO:0000259" key="1">
    <source>
        <dbReference type="Pfam" id="PF24082"/>
    </source>
</evidence>
<dbReference type="PANTHER" id="PTHR14919">
    <property type="entry name" value="KPL2-RELATED"/>
    <property type="match status" value="1"/>
</dbReference>
<dbReference type="Pfam" id="PF24082">
    <property type="entry name" value="SPEF2_C"/>
    <property type="match status" value="1"/>
</dbReference>
<comment type="caution">
    <text evidence="2">The sequence shown here is derived from an EMBL/GenBank/DDBJ whole genome shotgun (WGS) entry which is preliminary data.</text>
</comment>
<gene>
    <name evidence="2" type="ORF">AAFF_G00378860</name>
</gene>
<dbReference type="GO" id="GO:0002177">
    <property type="term" value="C:manchette"/>
    <property type="evidence" value="ECO:0007669"/>
    <property type="project" value="TreeGrafter"/>
</dbReference>